<accession>F0RWM2</accession>
<organism evidence="1 2">
    <name type="scientific">Sphaerochaeta globosa (strain ATCC BAA-1886 / DSM 22777 / Buddy)</name>
    <name type="common">Spirochaeta sp. (strain Buddy)</name>
    <dbReference type="NCBI Taxonomy" id="158189"/>
    <lineage>
        <taxon>Bacteria</taxon>
        <taxon>Pseudomonadati</taxon>
        <taxon>Spirochaetota</taxon>
        <taxon>Spirochaetia</taxon>
        <taxon>Spirochaetales</taxon>
        <taxon>Sphaerochaetaceae</taxon>
        <taxon>Sphaerochaeta</taxon>
    </lineage>
</organism>
<evidence type="ECO:0008006" key="3">
    <source>
        <dbReference type="Google" id="ProtNLM"/>
    </source>
</evidence>
<dbReference type="Proteomes" id="UP000008466">
    <property type="component" value="Chromosome"/>
</dbReference>
<dbReference type="HOGENOM" id="CLU_952460_0_0_12"/>
<evidence type="ECO:0000313" key="2">
    <source>
        <dbReference type="Proteomes" id="UP000008466"/>
    </source>
</evidence>
<evidence type="ECO:0000313" key="1">
    <source>
        <dbReference type="EMBL" id="ADY13653.1"/>
    </source>
</evidence>
<name>F0RWM2_SPHGB</name>
<gene>
    <name evidence="1" type="ordered locus">SpiBuddy_1829</name>
</gene>
<dbReference type="STRING" id="158189.SpiBuddy_1829"/>
<dbReference type="OrthoDB" id="287203at2"/>
<dbReference type="EMBL" id="CP002541">
    <property type="protein sequence ID" value="ADY13653.1"/>
    <property type="molecule type" value="Genomic_DNA"/>
</dbReference>
<protein>
    <recommendedName>
        <fullName evidence="3">Transposase IS116/IS110/IS902 family protein</fullName>
    </recommendedName>
</protein>
<proteinExistence type="predicted"/>
<dbReference type="AlphaFoldDB" id="F0RWM2"/>
<dbReference type="eggNOG" id="ENOG5034AIX">
    <property type="taxonomic scope" value="Bacteria"/>
</dbReference>
<keyword evidence="2" id="KW-1185">Reference proteome</keyword>
<dbReference type="KEGG" id="sbu:SpiBuddy_1829"/>
<sequence>MSDYEVKRQRIKGIVRTIYDYQDIRIKMGNRLRFKADGTDQKTNGTEMAVNAEDIPSLVDAFQDSKEIEEALAKSLKKELKGIKVYDEFLKGVRGVGPMMAAVIIAEYDIHKAHTISAMNQFTGLNPGLVPGKKRVGDAVVATDTMVRGDKLTPGFIAPFNTRLRTKMLGVLGSSFLKSKSPYSKYYYDYKSRLQNEDRIIEGRDKKWSETSDLHRHNAAMRFMVKAFIKDLYVAWRTAEGLVVRCPYEEEYLGRKHHYYEGEIA</sequence>
<reference evidence="2" key="1">
    <citation type="submission" date="2011-02" db="EMBL/GenBank/DDBJ databases">
        <title>Complete sequence of Spirochaeta sp. Buddy.</title>
        <authorList>
            <person name="Lucas S."/>
            <person name="Copeland A."/>
            <person name="Lapidus A."/>
            <person name="Cheng J.-F."/>
            <person name="Goodwin L."/>
            <person name="Pitluck S."/>
            <person name="Zeytun A."/>
            <person name="Detter J.C."/>
            <person name="Han C."/>
            <person name="Tapia R."/>
            <person name="Land M."/>
            <person name="Hauser L."/>
            <person name="Kyrpides N."/>
            <person name="Ivanova N."/>
            <person name="Mikhailova N."/>
            <person name="Pagani I."/>
            <person name="Ritalahti K.M."/>
            <person name="Loeffler F.E."/>
            <person name="Woyke T."/>
        </authorList>
    </citation>
    <scope>NUCLEOTIDE SEQUENCE [LARGE SCALE GENOMIC DNA]</scope>
    <source>
        <strain evidence="2">ATCC BAA-1886 / DSM 22777 / Buddy</strain>
    </source>
</reference>
<dbReference type="RefSeq" id="WP_013607502.1">
    <property type="nucleotide sequence ID" value="NC_015152.1"/>
</dbReference>